<dbReference type="Proteomes" id="UP000094936">
    <property type="component" value="Unassembled WGS sequence"/>
</dbReference>
<evidence type="ECO:0000313" key="2">
    <source>
        <dbReference type="EMBL" id="ODA36160.1"/>
    </source>
</evidence>
<feature type="transmembrane region" description="Helical" evidence="1">
    <location>
        <begin position="75"/>
        <end position="96"/>
    </location>
</feature>
<evidence type="ECO:0008006" key="4">
    <source>
        <dbReference type="Google" id="ProtNLM"/>
    </source>
</evidence>
<proteinExistence type="predicted"/>
<feature type="transmembrane region" description="Helical" evidence="1">
    <location>
        <begin position="45"/>
        <end position="63"/>
    </location>
</feature>
<sequence>MRWIYLILAVVGTLLPYGAFLPWLIDNGPDLWQLIKDATVNSISVFAWLDVAIAAVALILFIVNDSRKHNVKYGYLAIMATLTIGVSAGLPLYLFLRHETEIVSQRLEGV</sequence>
<dbReference type="EMBL" id="LYBM01000001">
    <property type="protein sequence ID" value="ODA36160.1"/>
    <property type="molecule type" value="Genomic_DNA"/>
</dbReference>
<dbReference type="AlphaFoldDB" id="A0A1C3ESE1"/>
<feature type="transmembrane region" description="Helical" evidence="1">
    <location>
        <begin position="5"/>
        <end position="25"/>
    </location>
</feature>
<organism evidence="2 3">
    <name type="scientific">Veronia pacifica</name>
    <dbReference type="NCBI Taxonomy" id="1080227"/>
    <lineage>
        <taxon>Bacteria</taxon>
        <taxon>Pseudomonadati</taxon>
        <taxon>Pseudomonadota</taxon>
        <taxon>Gammaproteobacteria</taxon>
        <taxon>Vibrionales</taxon>
        <taxon>Vibrionaceae</taxon>
        <taxon>Veronia</taxon>
    </lineage>
</organism>
<gene>
    <name evidence="2" type="ORF">A8L45_00730</name>
</gene>
<name>A0A1C3ESE1_9GAMM</name>
<keyword evidence="3" id="KW-1185">Reference proteome</keyword>
<reference evidence="2 3" key="1">
    <citation type="submission" date="2016-05" db="EMBL/GenBank/DDBJ databases">
        <title>Genomic Taxonomy of the Vibrionaceae.</title>
        <authorList>
            <person name="Gomez-Gil B."/>
            <person name="Enciso-Ibarra J."/>
        </authorList>
    </citation>
    <scope>NUCLEOTIDE SEQUENCE [LARGE SCALE GENOMIC DNA]</scope>
    <source>
        <strain evidence="2 3">CAIM 1920</strain>
    </source>
</reference>
<evidence type="ECO:0000256" key="1">
    <source>
        <dbReference type="SAM" id="Phobius"/>
    </source>
</evidence>
<dbReference type="OrthoDB" id="2619901at2"/>
<keyword evidence="1" id="KW-0472">Membrane</keyword>
<dbReference type="Pfam" id="PF11196">
    <property type="entry name" value="DUF2834"/>
    <property type="match status" value="1"/>
</dbReference>
<keyword evidence="1" id="KW-1133">Transmembrane helix</keyword>
<protein>
    <recommendedName>
        <fullName evidence="4">DUF2834 domain-containing protein</fullName>
    </recommendedName>
</protein>
<accession>A0A1C3ESE1</accession>
<dbReference type="STRING" id="1080227.A8L45_00730"/>
<comment type="caution">
    <text evidence="2">The sequence shown here is derived from an EMBL/GenBank/DDBJ whole genome shotgun (WGS) entry which is preliminary data.</text>
</comment>
<evidence type="ECO:0000313" key="3">
    <source>
        <dbReference type="Proteomes" id="UP000094936"/>
    </source>
</evidence>
<dbReference type="RefSeq" id="WP_068898179.1">
    <property type="nucleotide sequence ID" value="NZ_JBHUIF010000002.1"/>
</dbReference>
<keyword evidence="1" id="KW-0812">Transmembrane</keyword>
<dbReference type="InterPro" id="IPR021362">
    <property type="entry name" value="DUF2834"/>
</dbReference>